<dbReference type="RefSeq" id="WP_061974763.1">
    <property type="nucleotide sequence ID" value="NZ_FMAV01000004.1"/>
</dbReference>
<feature type="domain" description="YcaO" evidence="1">
    <location>
        <begin position="264"/>
        <end position="646"/>
    </location>
</feature>
<dbReference type="OrthoDB" id="2379922at2"/>
<dbReference type="Gene3D" id="3.30.1330.230">
    <property type="match status" value="1"/>
</dbReference>
<protein>
    <submittedName>
        <fullName evidence="2">Bacteriocin biosynthesis protein SagD</fullName>
    </submittedName>
</protein>
<dbReference type="PROSITE" id="PS51664">
    <property type="entry name" value="YCAO"/>
    <property type="match status" value="1"/>
</dbReference>
<proteinExistence type="predicted"/>
<dbReference type="Gene3D" id="3.40.50.720">
    <property type="entry name" value="NAD(P)-binding Rossmann-like Domain"/>
    <property type="match status" value="1"/>
</dbReference>
<dbReference type="Proteomes" id="UP000054099">
    <property type="component" value="Unassembled WGS sequence"/>
</dbReference>
<organism evidence="2 3">
    <name type="scientific">Fictibacillus enclensis</name>
    <dbReference type="NCBI Taxonomy" id="1017270"/>
    <lineage>
        <taxon>Bacteria</taxon>
        <taxon>Bacillati</taxon>
        <taxon>Bacillota</taxon>
        <taxon>Bacilli</taxon>
        <taxon>Bacillales</taxon>
        <taxon>Fictibacillaceae</taxon>
        <taxon>Fictibacillus</taxon>
    </lineage>
</organism>
<evidence type="ECO:0000313" key="2">
    <source>
        <dbReference type="EMBL" id="KSU81105.1"/>
    </source>
</evidence>
<dbReference type="Gene3D" id="3.30.160.660">
    <property type="match status" value="1"/>
</dbReference>
<dbReference type="NCBIfam" id="TIGR03882">
    <property type="entry name" value="cyclo_dehyd_2"/>
    <property type="match status" value="1"/>
</dbReference>
<comment type="caution">
    <text evidence="2">The sequence shown here is derived from an EMBL/GenBank/DDBJ whole genome shotgun (WGS) entry which is preliminary data.</text>
</comment>
<evidence type="ECO:0000313" key="3">
    <source>
        <dbReference type="Proteomes" id="UP000054099"/>
    </source>
</evidence>
<gene>
    <name evidence="2" type="ORF">AS030_19375</name>
</gene>
<dbReference type="NCBIfam" id="TIGR03604">
    <property type="entry name" value="TOMM_cyclo_SagD"/>
    <property type="match status" value="1"/>
</dbReference>
<dbReference type="Gene3D" id="3.30.40.250">
    <property type="match status" value="1"/>
</dbReference>
<keyword evidence="3" id="KW-1185">Reference proteome</keyword>
<dbReference type="Pfam" id="PF02624">
    <property type="entry name" value="YcaO"/>
    <property type="match status" value="1"/>
</dbReference>
<sequence length="646" mass="72706">MSQSIVIIGSGMLADQVHEELCGQYSLSRAAIVSEAVLDQQALALVLHDSWIPGEHRKAEEVFRSSGIPWLRGFVAFGEACIGPLVEPDHEGCSECADQRRFMAGSNRREHFHLKEYMMDHPQTENDPWASTLGLKHASLLIQEEVHQILSGKKSRTFEHVFLLHLNTLRLSSHLVLPDPYCPVCGNLPEDTAERATIHLKPSPKASLQSFRCRSLEELEKILGRNYIDHRTGLLNQKHYDLTSPFADTVVNLPLLTGNELCAGRTHSFVQSEQGAILEGLERYCGYAPKGKRTTIYAPYAEVADHALNPKAVGVHTEEQYNRPHFPFQPLTPDRSIDWVWGYSLTQERPILVPETFAYYSLGCGGGFVYETSNGCALGGSLEEAILYGIFEIVERDSFLMTWYGRLPLPCLDPASINDQEFQLMIKRLRTVAGYEVRLYNSTTENGIPSVWAIAKSTKSTGMNVVCAAGAHIDPLRAVNGAVQEIAGMLLNMDEKLEQNREKYVSMYHDSYLVQQMEDHSMLYGLKETEERLSFLLDQPAVRRFDEEFSPPRQQPDLLDDLKDILNIFGRLQMEVIVVNQTSPELKRNGLHCVKVIIPGMIPMTFGHHLSRLKGLDRVLNVPAKLGYTKKPLNVSDLNPYPHPFP</sequence>
<dbReference type="PANTHER" id="PTHR37809:SF1">
    <property type="entry name" value="RIBOSOMAL PROTEIN S12 METHYLTHIOTRANSFERASE ACCESSORY FACTOR YCAO"/>
    <property type="match status" value="1"/>
</dbReference>
<dbReference type="InterPro" id="IPR027624">
    <property type="entry name" value="TOMM_cyclo_SagD"/>
</dbReference>
<dbReference type="InterPro" id="IPR003776">
    <property type="entry name" value="YcaO-like_dom"/>
</dbReference>
<dbReference type="EMBL" id="LNQN01000006">
    <property type="protein sequence ID" value="KSU81105.1"/>
    <property type="molecule type" value="Genomic_DNA"/>
</dbReference>
<name>A0A0V8J210_9BACL</name>
<dbReference type="PANTHER" id="PTHR37809">
    <property type="entry name" value="RIBOSOMAL PROTEIN S12 METHYLTHIOTRANSFERASE ACCESSORY FACTOR YCAO"/>
    <property type="match status" value="1"/>
</dbReference>
<reference evidence="2 3" key="1">
    <citation type="journal article" date="2014" name="Antonie Van Leeuwenhoek">
        <title>Fictibacillus enclensis sp. nov., isolated from marine sediment.</title>
        <authorList>
            <person name="Dastager S.G."/>
            <person name="Mawlankar R."/>
            <person name="Srinivasan K."/>
            <person name="Tang S.K."/>
            <person name="Lee J.C."/>
            <person name="Ramana V.V."/>
            <person name="Shouche Y.S."/>
        </authorList>
    </citation>
    <scope>NUCLEOTIDE SEQUENCE [LARGE SCALE GENOMIC DNA]</scope>
    <source>
        <strain evidence="2 3">NIO-1003</strain>
    </source>
</reference>
<dbReference type="InterPro" id="IPR022291">
    <property type="entry name" value="Bacteriocin_synth_cyclodeHase"/>
</dbReference>
<evidence type="ECO:0000259" key="1">
    <source>
        <dbReference type="PROSITE" id="PS51664"/>
    </source>
</evidence>
<accession>A0A0V8J210</accession>
<dbReference type="AlphaFoldDB" id="A0A0V8J210"/>